<feature type="non-terminal residue" evidence="2">
    <location>
        <position position="1"/>
    </location>
</feature>
<gene>
    <name evidence="2" type="ORF">Tci_852789</name>
</gene>
<accession>A0A699R0C8</accession>
<name>A0A699R0C8_TANCI</name>
<protein>
    <submittedName>
        <fullName evidence="2">Uncharacterized protein</fullName>
    </submittedName>
</protein>
<reference evidence="2" key="1">
    <citation type="journal article" date="2019" name="Sci. Rep.">
        <title>Draft genome of Tanacetum cinerariifolium, the natural source of mosquito coil.</title>
        <authorList>
            <person name="Yamashiro T."/>
            <person name="Shiraishi A."/>
            <person name="Satake H."/>
            <person name="Nakayama K."/>
        </authorList>
    </citation>
    <scope>NUCLEOTIDE SEQUENCE</scope>
</reference>
<dbReference type="EMBL" id="BKCJ011076887">
    <property type="protein sequence ID" value="GFC80819.1"/>
    <property type="molecule type" value="Genomic_DNA"/>
</dbReference>
<dbReference type="AlphaFoldDB" id="A0A699R0C8"/>
<evidence type="ECO:0000256" key="1">
    <source>
        <dbReference type="SAM" id="MobiDB-lite"/>
    </source>
</evidence>
<feature type="compositionally biased region" description="Acidic residues" evidence="1">
    <location>
        <begin position="90"/>
        <end position="108"/>
    </location>
</feature>
<sequence>NISYFGFSDTIMSDSEDFTVTYTTVSSTCEGRSGDVSPGVDGPPVMPKDPYVYVVATFQALPLPDYVPGPKEPEQAPPLPVYIPYVPEPSDLDQDPEDDDDEDPEEVPADYPADHDDDDEEEPSKDDADEEDEEQDEDDDDEEEEHPASADSIPPPPALRVTARISFRPQPPTLSFTKEDAERFLAMPIPSPSPLTLLSSLLPQIPSHPLPASPISFPYHYLLHHHPYSYYLLTVEQIDPR</sequence>
<comment type="caution">
    <text evidence="2">The sequence shown here is derived from an EMBL/GenBank/DDBJ whole genome shotgun (WGS) entry which is preliminary data.</text>
</comment>
<organism evidence="2">
    <name type="scientific">Tanacetum cinerariifolium</name>
    <name type="common">Dalmatian daisy</name>
    <name type="synonym">Chrysanthemum cinerariifolium</name>
    <dbReference type="NCBI Taxonomy" id="118510"/>
    <lineage>
        <taxon>Eukaryota</taxon>
        <taxon>Viridiplantae</taxon>
        <taxon>Streptophyta</taxon>
        <taxon>Embryophyta</taxon>
        <taxon>Tracheophyta</taxon>
        <taxon>Spermatophyta</taxon>
        <taxon>Magnoliopsida</taxon>
        <taxon>eudicotyledons</taxon>
        <taxon>Gunneridae</taxon>
        <taxon>Pentapetalae</taxon>
        <taxon>asterids</taxon>
        <taxon>campanulids</taxon>
        <taxon>Asterales</taxon>
        <taxon>Asteraceae</taxon>
        <taxon>Asteroideae</taxon>
        <taxon>Anthemideae</taxon>
        <taxon>Anthemidinae</taxon>
        <taxon>Tanacetum</taxon>
    </lineage>
</organism>
<feature type="compositionally biased region" description="Acidic residues" evidence="1">
    <location>
        <begin position="115"/>
        <end position="145"/>
    </location>
</feature>
<feature type="region of interest" description="Disordered" evidence="1">
    <location>
        <begin position="63"/>
        <end position="158"/>
    </location>
</feature>
<proteinExistence type="predicted"/>
<evidence type="ECO:0000313" key="2">
    <source>
        <dbReference type="EMBL" id="GFC80819.1"/>
    </source>
</evidence>
<feature type="non-terminal residue" evidence="2">
    <location>
        <position position="241"/>
    </location>
</feature>